<dbReference type="PROSITE" id="PS51883">
    <property type="entry name" value="OBG"/>
    <property type="match status" value="1"/>
</dbReference>
<feature type="region of interest" description="Disordered" evidence="9">
    <location>
        <begin position="457"/>
        <end position="492"/>
    </location>
</feature>
<dbReference type="FunFam" id="2.70.210.12:FF:000001">
    <property type="entry name" value="GTPase Obg"/>
    <property type="match status" value="1"/>
</dbReference>
<dbReference type="GO" id="GO:0043022">
    <property type="term" value="F:ribosome binding"/>
    <property type="evidence" value="ECO:0007669"/>
    <property type="project" value="UniProtKB-ARBA"/>
</dbReference>
<evidence type="ECO:0000259" key="10">
    <source>
        <dbReference type="PROSITE" id="PS51710"/>
    </source>
</evidence>
<comment type="subcellular location">
    <subcellularLocation>
        <location evidence="8">Cytoplasm</location>
    </subcellularLocation>
</comment>
<dbReference type="InterPro" id="IPR045086">
    <property type="entry name" value="OBG_GTPase"/>
</dbReference>
<dbReference type="InterPro" id="IPR036726">
    <property type="entry name" value="GTP1_OBG_dom_sf"/>
</dbReference>
<protein>
    <recommendedName>
        <fullName evidence="8">GTPase Obg</fullName>
        <ecNumber evidence="8">3.6.5.-</ecNumber>
    </recommendedName>
    <alternativeName>
        <fullName evidence="8">GTP-binding protein Obg</fullName>
    </alternativeName>
</protein>
<feature type="binding site" evidence="8">
    <location>
        <begin position="289"/>
        <end position="296"/>
    </location>
    <ligand>
        <name>GTP</name>
        <dbReference type="ChEBI" id="CHEBI:37565"/>
    </ligand>
</feature>
<dbReference type="InterPro" id="IPR006169">
    <property type="entry name" value="GTP1_OBG_dom"/>
</dbReference>
<dbReference type="CDD" id="cd01898">
    <property type="entry name" value="Obg"/>
    <property type="match status" value="1"/>
</dbReference>
<dbReference type="PRINTS" id="PR00326">
    <property type="entry name" value="GTP1OBG"/>
</dbReference>
<evidence type="ECO:0000313" key="12">
    <source>
        <dbReference type="EMBL" id="AKF06723.1"/>
    </source>
</evidence>
<dbReference type="SUPFAM" id="SSF52540">
    <property type="entry name" value="P-loop containing nucleoside triphosphate hydrolases"/>
    <property type="match status" value="1"/>
</dbReference>
<dbReference type="NCBIfam" id="NF008954">
    <property type="entry name" value="PRK12296.1"/>
    <property type="match status" value="1"/>
</dbReference>
<keyword evidence="4 8" id="KW-0547">Nucleotide-binding</keyword>
<organism evidence="12 13">
    <name type="scientific">Sandaracinus amylolyticus</name>
    <dbReference type="NCBI Taxonomy" id="927083"/>
    <lineage>
        <taxon>Bacteria</taxon>
        <taxon>Pseudomonadati</taxon>
        <taxon>Myxococcota</taxon>
        <taxon>Polyangia</taxon>
        <taxon>Polyangiales</taxon>
        <taxon>Sandaracinaceae</taxon>
        <taxon>Sandaracinus</taxon>
    </lineage>
</organism>
<dbReference type="PANTHER" id="PTHR11702:SF31">
    <property type="entry name" value="MITOCHONDRIAL RIBOSOME-ASSOCIATED GTPASE 2"/>
    <property type="match status" value="1"/>
</dbReference>
<evidence type="ECO:0000256" key="1">
    <source>
        <dbReference type="ARBA" id="ARBA00007699"/>
    </source>
</evidence>
<evidence type="ECO:0000256" key="2">
    <source>
        <dbReference type="ARBA" id="ARBA00022490"/>
    </source>
</evidence>
<dbReference type="Pfam" id="PF01018">
    <property type="entry name" value="GTP1_OBG"/>
    <property type="match status" value="1"/>
</dbReference>
<dbReference type="Gene3D" id="3.40.50.300">
    <property type="entry name" value="P-loop containing nucleotide triphosphate hydrolases"/>
    <property type="match status" value="1"/>
</dbReference>
<keyword evidence="13" id="KW-1185">Reference proteome</keyword>
<reference evidence="12 13" key="1">
    <citation type="submission" date="2015-03" db="EMBL/GenBank/DDBJ databases">
        <title>Genome assembly of Sandaracinus amylolyticus DSM 53668.</title>
        <authorList>
            <person name="Sharma G."/>
            <person name="Subramanian S."/>
        </authorList>
    </citation>
    <scope>NUCLEOTIDE SEQUENCE [LARGE SCALE GENOMIC DNA]</scope>
    <source>
        <strain evidence="12 13">DSM 53668</strain>
    </source>
</reference>
<evidence type="ECO:0000313" key="13">
    <source>
        <dbReference type="Proteomes" id="UP000034883"/>
    </source>
</evidence>
<name>A0A0F6W3V9_9BACT</name>
<dbReference type="Proteomes" id="UP000034883">
    <property type="component" value="Chromosome"/>
</dbReference>
<dbReference type="GO" id="GO:0005525">
    <property type="term" value="F:GTP binding"/>
    <property type="evidence" value="ECO:0007669"/>
    <property type="project" value="UniProtKB-UniRule"/>
</dbReference>
<comment type="cofactor">
    <cofactor evidence="8">
        <name>Mg(2+)</name>
        <dbReference type="ChEBI" id="CHEBI:18420"/>
    </cofactor>
</comment>
<evidence type="ECO:0000256" key="3">
    <source>
        <dbReference type="ARBA" id="ARBA00022723"/>
    </source>
</evidence>
<dbReference type="InterPro" id="IPR027417">
    <property type="entry name" value="P-loop_NTPase"/>
</dbReference>
<dbReference type="SUPFAM" id="SSF82051">
    <property type="entry name" value="Obg GTP-binding protein N-terminal domain"/>
    <property type="match status" value="1"/>
</dbReference>
<dbReference type="NCBIfam" id="NF008955">
    <property type="entry name" value="PRK12297.1"/>
    <property type="match status" value="1"/>
</dbReference>
<dbReference type="GO" id="GO:0003924">
    <property type="term" value="F:GTPase activity"/>
    <property type="evidence" value="ECO:0007669"/>
    <property type="project" value="UniProtKB-UniRule"/>
</dbReference>
<dbReference type="PROSITE" id="PS00905">
    <property type="entry name" value="GTP1_OBG"/>
    <property type="match status" value="1"/>
</dbReference>
<feature type="binding site" evidence="8">
    <location>
        <position position="316"/>
    </location>
    <ligand>
        <name>Mg(2+)</name>
        <dbReference type="ChEBI" id="CHEBI:18420"/>
    </ligand>
</feature>
<evidence type="ECO:0000256" key="5">
    <source>
        <dbReference type="ARBA" id="ARBA00022801"/>
    </source>
</evidence>
<evidence type="ECO:0000259" key="11">
    <source>
        <dbReference type="PROSITE" id="PS51883"/>
    </source>
</evidence>
<evidence type="ECO:0000256" key="7">
    <source>
        <dbReference type="ARBA" id="ARBA00023134"/>
    </source>
</evidence>
<dbReference type="NCBIfam" id="NF008956">
    <property type="entry name" value="PRK12299.1"/>
    <property type="match status" value="1"/>
</dbReference>
<feature type="region of interest" description="Disordered" evidence="9">
    <location>
        <begin position="250"/>
        <end position="271"/>
    </location>
</feature>
<dbReference type="HAMAP" id="MF_01454">
    <property type="entry name" value="GTPase_Obg"/>
    <property type="match status" value="1"/>
</dbReference>
<comment type="similarity">
    <text evidence="1 8">Belongs to the TRAFAC class OBG-HflX-like GTPase superfamily. OBG GTPase family.</text>
</comment>
<dbReference type="GO" id="GO:0000287">
    <property type="term" value="F:magnesium ion binding"/>
    <property type="evidence" value="ECO:0007669"/>
    <property type="project" value="InterPro"/>
</dbReference>
<feature type="domain" description="OBG-type G" evidence="10">
    <location>
        <begin position="283"/>
        <end position="454"/>
    </location>
</feature>
<evidence type="ECO:0000256" key="4">
    <source>
        <dbReference type="ARBA" id="ARBA00022741"/>
    </source>
</evidence>
<dbReference type="InterPro" id="IPR006074">
    <property type="entry name" value="GTP1-OBG_CS"/>
</dbReference>
<comment type="function">
    <text evidence="8">An essential GTPase which binds GTP, GDP and possibly (p)ppGpp with moderate affinity, with high nucleotide exchange rates and a fairly low GTP hydrolysis rate. Plays a role in control of the cell cycle, stress response, ribosome biogenesis and in those bacteria that undergo differentiation, in morphogenesis control.</text>
</comment>
<dbReference type="KEGG" id="samy:DB32_003872"/>
<dbReference type="InterPro" id="IPR006073">
    <property type="entry name" value="GTP-bd"/>
</dbReference>
<evidence type="ECO:0000256" key="6">
    <source>
        <dbReference type="ARBA" id="ARBA00022842"/>
    </source>
</evidence>
<dbReference type="GO" id="GO:0042254">
    <property type="term" value="P:ribosome biogenesis"/>
    <property type="evidence" value="ECO:0007669"/>
    <property type="project" value="UniProtKB-UniRule"/>
</dbReference>
<feature type="domain" description="Obg" evidence="11">
    <location>
        <begin position="124"/>
        <end position="282"/>
    </location>
</feature>
<dbReference type="Pfam" id="PF01926">
    <property type="entry name" value="MMR_HSR1"/>
    <property type="match status" value="1"/>
</dbReference>
<dbReference type="EC" id="3.6.5.-" evidence="8"/>
<keyword evidence="6 8" id="KW-0460">Magnesium</keyword>
<feature type="region of interest" description="Disordered" evidence="9">
    <location>
        <begin position="53"/>
        <end position="100"/>
    </location>
</feature>
<keyword evidence="2 8" id="KW-0963">Cytoplasm</keyword>
<dbReference type="InterPro" id="IPR014100">
    <property type="entry name" value="GTP-bd_Obg/CgtA"/>
</dbReference>
<feature type="binding site" evidence="8">
    <location>
        <position position="296"/>
    </location>
    <ligand>
        <name>Mg(2+)</name>
        <dbReference type="ChEBI" id="CHEBI:18420"/>
    </ligand>
</feature>
<keyword evidence="3 8" id="KW-0479">Metal-binding</keyword>
<feature type="binding site" evidence="8">
    <location>
        <begin position="435"/>
        <end position="437"/>
    </location>
    <ligand>
        <name>GTP</name>
        <dbReference type="ChEBI" id="CHEBI:37565"/>
    </ligand>
</feature>
<dbReference type="GO" id="GO:0005737">
    <property type="term" value="C:cytoplasm"/>
    <property type="evidence" value="ECO:0007669"/>
    <property type="project" value="UniProtKB-SubCell"/>
</dbReference>
<feature type="compositionally biased region" description="Acidic residues" evidence="9">
    <location>
        <begin position="476"/>
        <end position="492"/>
    </location>
</feature>
<gene>
    <name evidence="8" type="primary">obg</name>
    <name evidence="12" type="ORF">DB32_003872</name>
</gene>
<keyword evidence="5 8" id="KW-0378">Hydrolase</keyword>
<evidence type="ECO:0000256" key="9">
    <source>
        <dbReference type="SAM" id="MobiDB-lite"/>
    </source>
</evidence>
<dbReference type="EMBL" id="CP011125">
    <property type="protein sequence ID" value="AKF06723.1"/>
    <property type="molecule type" value="Genomic_DNA"/>
</dbReference>
<evidence type="ECO:0000256" key="8">
    <source>
        <dbReference type="HAMAP-Rule" id="MF_01454"/>
    </source>
</evidence>
<sequence>MHASASRRLALLRARGSRSRHCLREAACVAVAPHFLRASNGSRAAQRATACTQAASGRERAERTWVSPDRTTSAASQRPPGPRRPRPTWVSARPHSAPRQVAADPLAPYTTRLPSVRAGRERAMRFVDEVTVEVKGGDGGNGAVAFRREKFVPFGGPSGGDGGDGGDVVFRADERLSTLLDLRYRRKLIAKNGESGRGKDQYGAAGEDLVVRVPIGTQVFDAETGTPVADLDANDKEFIIARGGRGGRGNIHFATPQDRAPRRAEPGEPGEQKKLRIELKLLADVGLLGYPNVGKSTLISRISRARPKIADYPFTTLVPNLGVAAIGERSFVVADIPGIIEGAAEGAGLGHRFLKHVERTRVLLHILTLDPDPDRKPLQDYDVLLNELERFDPELAQRPMIVAVSKIDIPDVKKRVSAIRRGMKTRGVDKVLAFSAATGEGIDELLHEIVRVLDAHPVAPTPRAQPLGRPGRATSELDDEGDDVGGDVEYVE</sequence>
<dbReference type="STRING" id="927083.DB32_003872"/>
<dbReference type="NCBIfam" id="TIGR02729">
    <property type="entry name" value="Obg_CgtA"/>
    <property type="match status" value="1"/>
</dbReference>
<feature type="compositionally biased region" description="Basic and acidic residues" evidence="9">
    <location>
        <begin position="259"/>
        <end position="271"/>
    </location>
</feature>
<dbReference type="AlphaFoldDB" id="A0A0F6W3V9"/>
<keyword evidence="7 8" id="KW-0342">GTP-binding</keyword>
<dbReference type="Gene3D" id="2.70.210.12">
    <property type="entry name" value="GTP1/OBG domain"/>
    <property type="match status" value="1"/>
</dbReference>
<dbReference type="InterPro" id="IPR031167">
    <property type="entry name" value="G_OBG"/>
</dbReference>
<comment type="subunit">
    <text evidence="8">Monomer.</text>
</comment>
<accession>A0A0F6W3V9</accession>
<feature type="binding site" evidence="8">
    <location>
        <begin position="405"/>
        <end position="408"/>
    </location>
    <ligand>
        <name>GTP</name>
        <dbReference type="ChEBI" id="CHEBI:37565"/>
    </ligand>
</feature>
<dbReference type="PANTHER" id="PTHR11702">
    <property type="entry name" value="DEVELOPMENTALLY REGULATED GTP-BINDING PROTEIN-RELATED"/>
    <property type="match status" value="1"/>
</dbReference>
<feature type="binding site" evidence="8">
    <location>
        <begin position="314"/>
        <end position="318"/>
    </location>
    <ligand>
        <name>GTP</name>
        <dbReference type="ChEBI" id="CHEBI:37565"/>
    </ligand>
</feature>
<proteinExistence type="inferred from homology"/>
<feature type="binding site" evidence="8">
    <location>
        <begin position="335"/>
        <end position="338"/>
    </location>
    <ligand>
        <name>GTP</name>
        <dbReference type="ChEBI" id="CHEBI:37565"/>
    </ligand>
</feature>
<dbReference type="PROSITE" id="PS51710">
    <property type="entry name" value="G_OBG"/>
    <property type="match status" value="1"/>
</dbReference>